<feature type="region of interest" description="Disordered" evidence="1">
    <location>
        <begin position="57"/>
        <end position="91"/>
    </location>
</feature>
<accession>F0WCJ2</accession>
<reference evidence="3" key="2">
    <citation type="submission" date="2011-02" db="EMBL/GenBank/DDBJ databases">
        <authorList>
            <person name="MacLean D."/>
        </authorList>
    </citation>
    <scope>NUCLEOTIDE SEQUENCE</scope>
</reference>
<feature type="compositionally biased region" description="Basic and acidic residues" evidence="1">
    <location>
        <begin position="82"/>
        <end position="91"/>
    </location>
</feature>
<keyword evidence="2" id="KW-0812">Transmembrane</keyword>
<evidence type="ECO:0000256" key="2">
    <source>
        <dbReference type="SAM" id="Phobius"/>
    </source>
</evidence>
<evidence type="ECO:0000256" key="1">
    <source>
        <dbReference type="SAM" id="MobiDB-lite"/>
    </source>
</evidence>
<sequence>MVFQRKARGDVVVAVLALITAGAFFSVPYLSHYLKTENYQTTEKALSSSQVRRGAYLNTGSKDIGPDPDYDAKTRTWNGGRASDRGSQRND</sequence>
<dbReference type="AlphaFoldDB" id="F0WCJ2"/>
<keyword evidence="2" id="KW-0472">Membrane</keyword>
<name>F0WCJ2_9STRA</name>
<feature type="transmembrane region" description="Helical" evidence="2">
    <location>
        <begin position="12"/>
        <end position="31"/>
    </location>
</feature>
<proteinExistence type="predicted"/>
<reference evidence="3" key="1">
    <citation type="journal article" date="2011" name="PLoS Biol.">
        <title>Gene gain and loss during evolution of obligate parasitism in the white rust pathogen of Arabidopsis thaliana.</title>
        <authorList>
            <person name="Kemen E."/>
            <person name="Gardiner A."/>
            <person name="Schultz-Larsen T."/>
            <person name="Kemen A.C."/>
            <person name="Balmuth A.L."/>
            <person name="Robert-Seilaniantz A."/>
            <person name="Bailey K."/>
            <person name="Holub E."/>
            <person name="Studholme D.J."/>
            <person name="Maclean D."/>
            <person name="Jones J.D."/>
        </authorList>
    </citation>
    <scope>NUCLEOTIDE SEQUENCE</scope>
</reference>
<organism evidence="3">
    <name type="scientific">Albugo laibachii Nc14</name>
    <dbReference type="NCBI Taxonomy" id="890382"/>
    <lineage>
        <taxon>Eukaryota</taxon>
        <taxon>Sar</taxon>
        <taxon>Stramenopiles</taxon>
        <taxon>Oomycota</taxon>
        <taxon>Peronosporomycetes</taxon>
        <taxon>Albuginales</taxon>
        <taxon>Albuginaceae</taxon>
        <taxon>Albugo</taxon>
    </lineage>
</organism>
<keyword evidence="2" id="KW-1133">Transmembrane helix</keyword>
<dbReference type="HOGENOM" id="CLU_164376_0_0_1"/>
<dbReference type="EMBL" id="FR824104">
    <property type="protein sequence ID" value="CCA18909.1"/>
    <property type="molecule type" value="Genomic_DNA"/>
</dbReference>
<evidence type="ECO:0000313" key="3">
    <source>
        <dbReference type="EMBL" id="CCA18909.1"/>
    </source>
</evidence>
<gene>
    <name evidence="3" type="primary">AlNc14C59G4372</name>
    <name evidence="3" type="ORF">ALNC14_050520</name>
</gene>
<protein>
    <submittedName>
        <fullName evidence="3">Uncharacterized protein AlNc14C59G4372</fullName>
    </submittedName>
</protein>